<dbReference type="NCBIfam" id="TIGR01451">
    <property type="entry name" value="B_ant_repeat"/>
    <property type="match status" value="1"/>
</dbReference>
<dbReference type="RefSeq" id="WP_241573422.1">
    <property type="nucleotide sequence ID" value="NZ_JAKUML010000020.1"/>
</dbReference>
<protein>
    <recommendedName>
        <fullName evidence="4">DUF11 domain-containing protein</fullName>
    </recommendedName>
</protein>
<evidence type="ECO:0000313" key="3">
    <source>
        <dbReference type="Proteomes" id="UP001139701"/>
    </source>
</evidence>
<dbReference type="AlphaFoldDB" id="A0A9X1X068"/>
<reference evidence="2" key="1">
    <citation type="submission" date="2022-02" db="EMBL/GenBank/DDBJ databases">
        <title>Acinetobacter A3.8 sp. nov., isolated from Sediment (Zhairuo Island).</title>
        <authorList>
            <person name="Zheng K."/>
        </authorList>
    </citation>
    <scope>NUCLEOTIDE SEQUENCE</scope>
    <source>
        <strain evidence="2">A3.8</strain>
    </source>
</reference>
<dbReference type="EMBL" id="JAKUML010000020">
    <property type="protein sequence ID" value="MCJ8147372.1"/>
    <property type="molecule type" value="Genomic_DNA"/>
</dbReference>
<keyword evidence="3" id="KW-1185">Reference proteome</keyword>
<keyword evidence="1" id="KW-0732">Signal</keyword>
<dbReference type="Proteomes" id="UP001139701">
    <property type="component" value="Unassembled WGS sequence"/>
</dbReference>
<proteinExistence type="predicted"/>
<evidence type="ECO:0000256" key="1">
    <source>
        <dbReference type="SAM" id="SignalP"/>
    </source>
</evidence>
<feature type="chain" id="PRO_5040960031" description="DUF11 domain-containing protein" evidence="1">
    <location>
        <begin position="27"/>
        <end position="165"/>
    </location>
</feature>
<dbReference type="InterPro" id="IPR047589">
    <property type="entry name" value="DUF11_rpt"/>
</dbReference>
<evidence type="ECO:0000313" key="2">
    <source>
        <dbReference type="EMBL" id="MCJ8147372.1"/>
    </source>
</evidence>
<evidence type="ECO:0008006" key="4">
    <source>
        <dbReference type="Google" id="ProtNLM"/>
    </source>
</evidence>
<comment type="caution">
    <text evidence="2">The sequence shown here is derived from an EMBL/GenBank/DDBJ whole genome shotgun (WGS) entry which is preliminary data.</text>
</comment>
<name>A0A9X1X068_9GAMM</name>
<organism evidence="2 3">
    <name type="scientific">Acinetobacter sedimenti</name>
    <dbReference type="NCBI Taxonomy" id="2919922"/>
    <lineage>
        <taxon>Bacteria</taxon>
        <taxon>Pseudomonadati</taxon>
        <taxon>Pseudomonadota</taxon>
        <taxon>Gammaproteobacteria</taxon>
        <taxon>Moraxellales</taxon>
        <taxon>Moraxellaceae</taxon>
        <taxon>Acinetobacter</taxon>
    </lineage>
</organism>
<feature type="signal peptide" evidence="1">
    <location>
        <begin position="1"/>
        <end position="26"/>
    </location>
</feature>
<accession>A0A9X1X068</accession>
<gene>
    <name evidence="2" type="ORF">MKI79_10800</name>
</gene>
<sequence>MVLSKQFMKTALMSSALILLAPSVLANTQAAKEPVSVNLNTYLIAQNAEGKITEQVTSEVKPGQVVEYRAVYTNNTAGTIKNLVATLPIPAETQFLAKSAPTKAQASTDGVNFAPMPLKKKVGDQVVNVPLADYRALRWTIAELPAGKSIAVSAQTRINSTAVSN</sequence>